<dbReference type="SUPFAM" id="SSF52949">
    <property type="entry name" value="Macro domain-like"/>
    <property type="match status" value="1"/>
</dbReference>
<dbReference type="STRING" id="436017.A4S5T1"/>
<dbReference type="Gene3D" id="3.40.525.10">
    <property type="entry name" value="CRAL-TRIO lipid binding domain"/>
    <property type="match status" value="1"/>
</dbReference>
<dbReference type="PANTHER" id="PTHR11106">
    <property type="entry name" value="GANGLIOSIDE INDUCED DIFFERENTIATION ASSOCIATED PROTEIN 2-RELATED"/>
    <property type="match status" value="1"/>
</dbReference>
<dbReference type="PROSITE" id="PS51154">
    <property type="entry name" value="MACRO"/>
    <property type="match status" value="1"/>
</dbReference>
<dbReference type="InterPro" id="IPR002589">
    <property type="entry name" value="Macro_dom"/>
</dbReference>
<dbReference type="OrthoDB" id="6077599at2759"/>
<dbReference type="GeneID" id="5004782"/>
<dbReference type="OMA" id="IHPTFWT"/>
<accession>A4S5T1</accession>
<name>A4S5T1_OSTLU</name>
<dbReference type="AlphaFoldDB" id="A4S5T1"/>
<dbReference type="KEGG" id="olu:OSTLU_95003"/>
<dbReference type="Proteomes" id="UP000001568">
    <property type="component" value="Chromosome 12"/>
</dbReference>
<dbReference type="InterPro" id="IPR043472">
    <property type="entry name" value="Macro_dom-like"/>
</dbReference>
<feature type="domain" description="Macro" evidence="1">
    <location>
        <begin position="1"/>
        <end position="111"/>
    </location>
</feature>
<dbReference type="InterPro" id="IPR001251">
    <property type="entry name" value="CRAL-TRIO_dom"/>
</dbReference>
<dbReference type="PANTHER" id="PTHR11106:SF72">
    <property type="entry name" value="GANGLIOSIDE-INDUCED DIFFERENTIATION-ASSOCIATED PROTEIN 2"/>
    <property type="match status" value="1"/>
</dbReference>
<dbReference type="RefSeq" id="XP_001420825.1">
    <property type="nucleotide sequence ID" value="XM_001420788.1"/>
</dbReference>
<protein>
    <recommendedName>
        <fullName evidence="1">Macro domain-containing protein</fullName>
    </recommendedName>
</protein>
<dbReference type="Pfam" id="PF13716">
    <property type="entry name" value="CRAL_TRIO_2"/>
    <property type="match status" value="1"/>
</dbReference>
<dbReference type="eggNOG" id="KOG2633">
    <property type="taxonomic scope" value="Eukaryota"/>
</dbReference>
<organism evidence="2 3">
    <name type="scientific">Ostreococcus lucimarinus (strain CCE9901)</name>
    <dbReference type="NCBI Taxonomy" id="436017"/>
    <lineage>
        <taxon>Eukaryota</taxon>
        <taxon>Viridiplantae</taxon>
        <taxon>Chlorophyta</taxon>
        <taxon>Mamiellophyceae</taxon>
        <taxon>Mamiellales</taxon>
        <taxon>Bathycoccaceae</taxon>
        <taxon>Ostreococcus</taxon>
    </lineage>
</organism>
<evidence type="ECO:0000313" key="2">
    <source>
        <dbReference type="EMBL" id="ABO99118.1"/>
    </source>
</evidence>
<keyword evidence="3" id="KW-1185">Reference proteome</keyword>
<dbReference type="Gene3D" id="3.40.220.10">
    <property type="entry name" value="Leucine Aminopeptidase, subunit E, domain 1"/>
    <property type="match status" value="1"/>
</dbReference>
<gene>
    <name evidence="2" type="ORF">OSTLU_95003</name>
</gene>
<evidence type="ECO:0000313" key="3">
    <source>
        <dbReference type="Proteomes" id="UP000001568"/>
    </source>
</evidence>
<dbReference type="EMBL" id="CP000592">
    <property type="protein sequence ID" value="ABO99118.1"/>
    <property type="molecule type" value="Genomic_DNA"/>
</dbReference>
<reference evidence="2 3" key="1">
    <citation type="journal article" date="2007" name="Proc. Natl. Acad. Sci. U.S.A.">
        <title>The tiny eukaryote Ostreococcus provides genomic insights into the paradox of plankton speciation.</title>
        <authorList>
            <person name="Palenik B."/>
            <person name="Grimwood J."/>
            <person name="Aerts A."/>
            <person name="Rouze P."/>
            <person name="Salamov A."/>
            <person name="Putnam N."/>
            <person name="Dupont C."/>
            <person name="Jorgensen R."/>
            <person name="Derelle E."/>
            <person name="Rombauts S."/>
            <person name="Zhou K."/>
            <person name="Otillar R."/>
            <person name="Merchant S.S."/>
            <person name="Podell S."/>
            <person name="Gaasterland T."/>
            <person name="Napoli C."/>
            <person name="Gendler K."/>
            <person name="Manuell A."/>
            <person name="Tai V."/>
            <person name="Vallon O."/>
            <person name="Piganeau G."/>
            <person name="Jancek S."/>
            <person name="Heijde M."/>
            <person name="Jabbari K."/>
            <person name="Bowler C."/>
            <person name="Lohr M."/>
            <person name="Robbens S."/>
            <person name="Werner G."/>
            <person name="Dubchak I."/>
            <person name="Pazour G.J."/>
            <person name="Ren Q."/>
            <person name="Paulsen I."/>
            <person name="Delwiche C."/>
            <person name="Schmutz J."/>
            <person name="Rokhsar D."/>
            <person name="Van de Peer Y."/>
            <person name="Moreau H."/>
            <person name="Grigoriev I.V."/>
        </authorList>
    </citation>
    <scope>NUCLEOTIDE SEQUENCE [LARGE SCALE GENOMIC DNA]</scope>
    <source>
        <strain evidence="2 3">CCE9901</strain>
    </source>
</reference>
<sequence length="381" mass="42738">MTSGGRLPARRIAHCVGPRYAEKYATAAEHALVHCYVSALTKAVDECKARTVACTPACDEKKGYPSDSAAMVMVRTIRRFLEKWSGKLDCVVVCANAAEMDDYRAALSVFFPRNDEERKLSEEALKDKPGYNEYGEMILDERRLRIAGRLSSASDFTGGMNKTMGVSLDDSDATVVPAETGLTVSRDTRDVEDEQTRRANLLRRAESMDVSDVSDAKAIYLEKSRDYIGRRVVVVIAAFLERLIKSGEEQRLLAHVAKELRGVTDNPRGYVIVYHHTGGVYGAPPSLDFIRKLHVALGPQHRDTLKTVFVVHATAILKAAIWTMDMLQLESRLCNKVEYVETVCDLRDYVRLEGINEKLEIPAHVEEYERDLARNAQTSFW</sequence>
<dbReference type="HOGENOM" id="CLU_026877_0_1_1"/>
<evidence type="ECO:0000259" key="1">
    <source>
        <dbReference type="PROSITE" id="PS51154"/>
    </source>
</evidence>
<dbReference type="Pfam" id="PF01661">
    <property type="entry name" value="Macro"/>
    <property type="match status" value="1"/>
</dbReference>
<dbReference type="InterPro" id="IPR036865">
    <property type="entry name" value="CRAL-TRIO_dom_sf"/>
</dbReference>
<dbReference type="Gramene" id="ABO99118">
    <property type="protein sequence ID" value="ABO99118"/>
    <property type="gene ID" value="OSTLU_95003"/>
</dbReference>
<proteinExistence type="predicted"/>